<evidence type="ECO:0000313" key="3">
    <source>
        <dbReference type="Proteomes" id="UP001596074"/>
    </source>
</evidence>
<reference evidence="3" key="1">
    <citation type="journal article" date="2019" name="Int. J. Syst. Evol. Microbiol.">
        <title>The Global Catalogue of Microorganisms (GCM) 10K type strain sequencing project: providing services to taxonomists for standard genome sequencing and annotation.</title>
        <authorList>
            <consortium name="The Broad Institute Genomics Platform"/>
            <consortium name="The Broad Institute Genome Sequencing Center for Infectious Disease"/>
            <person name="Wu L."/>
            <person name="Ma J."/>
        </authorList>
    </citation>
    <scope>NUCLEOTIDE SEQUENCE [LARGE SCALE GENOMIC DNA]</scope>
    <source>
        <strain evidence="3">KCTC 42087</strain>
    </source>
</reference>
<accession>A0ABW0ZRU5</accession>
<dbReference type="Proteomes" id="UP001596074">
    <property type="component" value="Unassembled WGS sequence"/>
</dbReference>
<evidence type="ECO:0000313" key="2">
    <source>
        <dbReference type="EMBL" id="MFC5744771.1"/>
    </source>
</evidence>
<evidence type="ECO:0000256" key="1">
    <source>
        <dbReference type="SAM" id="Coils"/>
    </source>
</evidence>
<comment type="caution">
    <text evidence="2">The sequence shown here is derived from an EMBL/GenBank/DDBJ whole genome shotgun (WGS) entry which is preliminary data.</text>
</comment>
<feature type="coiled-coil region" evidence="1">
    <location>
        <begin position="125"/>
        <end position="156"/>
    </location>
</feature>
<protein>
    <submittedName>
        <fullName evidence="2">Uncharacterized protein</fullName>
    </submittedName>
</protein>
<gene>
    <name evidence="2" type="ORF">ACFPZN_04000</name>
</gene>
<organism evidence="2 3">
    <name type="scientific">Actinomadura rugatobispora</name>
    <dbReference type="NCBI Taxonomy" id="1994"/>
    <lineage>
        <taxon>Bacteria</taxon>
        <taxon>Bacillati</taxon>
        <taxon>Actinomycetota</taxon>
        <taxon>Actinomycetes</taxon>
        <taxon>Streptosporangiales</taxon>
        <taxon>Thermomonosporaceae</taxon>
        <taxon>Actinomadura</taxon>
    </lineage>
</organism>
<keyword evidence="1" id="KW-0175">Coiled coil</keyword>
<dbReference type="RefSeq" id="WP_378280227.1">
    <property type="nucleotide sequence ID" value="NZ_JBHSON010000004.1"/>
</dbReference>
<proteinExistence type="predicted"/>
<keyword evidence="3" id="KW-1185">Reference proteome</keyword>
<sequence length="185" mass="20498">MSEIKPVGFYCDHSDEPLGKRTHEGWAWTADDDMVWQRQPDVISSHQSAERAATRRCPRAVPVYAVDVPALLAERDRARADAKGWHDTYQQQANADDEFFGVLLDLLPGAADEGADAYDQIPRGIEKLKAEQDRLAEQVRQAIQAAEDRAAKIEFNDAFERGQATGLRALAAGLRSALHNGEARS</sequence>
<name>A0ABW0ZRU5_9ACTN</name>
<dbReference type="EMBL" id="JBHSON010000004">
    <property type="protein sequence ID" value="MFC5744771.1"/>
    <property type="molecule type" value="Genomic_DNA"/>
</dbReference>